<evidence type="ECO:0000313" key="2">
    <source>
        <dbReference type="Proteomes" id="UP000216345"/>
    </source>
</evidence>
<proteinExistence type="predicted"/>
<comment type="caution">
    <text evidence="1">The sequence shown here is derived from an EMBL/GenBank/DDBJ whole genome shotgun (WGS) entry which is preliminary data.</text>
</comment>
<dbReference type="AlphaFoldDB" id="A0A256F421"/>
<keyword evidence="2" id="KW-1185">Reference proteome</keyword>
<organism evidence="1 2">
    <name type="scientific">Brucella rhizosphaerae</name>
    <dbReference type="NCBI Taxonomy" id="571254"/>
    <lineage>
        <taxon>Bacteria</taxon>
        <taxon>Pseudomonadati</taxon>
        <taxon>Pseudomonadota</taxon>
        <taxon>Alphaproteobacteria</taxon>
        <taxon>Hyphomicrobiales</taxon>
        <taxon>Brucellaceae</taxon>
        <taxon>Brucella/Ochrobactrum group</taxon>
        <taxon>Brucella</taxon>
    </lineage>
</organism>
<dbReference type="Proteomes" id="UP000216345">
    <property type="component" value="Unassembled WGS sequence"/>
</dbReference>
<sequence length="50" mass="5839">MKYKEKMQLFGKVVTWIVTGIEGLLSWWEEDSLIPVCGMKSKPQLRIARN</sequence>
<gene>
    <name evidence="1" type="ORF">CEV32_1886</name>
</gene>
<evidence type="ECO:0000313" key="1">
    <source>
        <dbReference type="EMBL" id="OYR09456.1"/>
    </source>
</evidence>
<reference evidence="1 2" key="1">
    <citation type="submission" date="2017-07" db="EMBL/GenBank/DDBJ databases">
        <title>Phylogenetic study on the rhizospheric bacterium Ochrobactrum sp. A44.</title>
        <authorList>
            <person name="Krzyzanowska D.M."/>
            <person name="Ossowicki A."/>
            <person name="Rajewska M."/>
            <person name="Maciag T."/>
            <person name="Kaczynski Z."/>
            <person name="Czerwicka M."/>
            <person name="Jafra S."/>
        </authorList>
    </citation>
    <scope>NUCLEOTIDE SEQUENCE [LARGE SCALE GENOMIC DNA]</scope>
    <source>
        <strain evidence="1 2">PR17</strain>
    </source>
</reference>
<accession>A0A256F421</accession>
<name>A0A256F421_9HYPH</name>
<dbReference type="EMBL" id="NNRK01000034">
    <property type="protein sequence ID" value="OYR09456.1"/>
    <property type="molecule type" value="Genomic_DNA"/>
</dbReference>
<protein>
    <submittedName>
        <fullName evidence="1">Uncharacterized protein</fullName>
    </submittedName>
</protein>